<name>A0ABM6D6R7_9BACL</name>
<dbReference type="Proteomes" id="UP000092661">
    <property type="component" value="Chromosome"/>
</dbReference>
<organism evidence="1 2">
    <name type="scientific">Planococcus antarcticus DSM 14505</name>
    <dbReference type="NCBI Taxonomy" id="1185653"/>
    <lineage>
        <taxon>Bacteria</taxon>
        <taxon>Bacillati</taxon>
        <taxon>Bacillota</taxon>
        <taxon>Bacilli</taxon>
        <taxon>Bacillales</taxon>
        <taxon>Caryophanaceae</taxon>
        <taxon>Planococcus</taxon>
    </lineage>
</organism>
<accession>A0ABM6D6R7</accession>
<dbReference type="EMBL" id="CP016534">
    <property type="protein sequence ID" value="ANU10818.2"/>
    <property type="molecule type" value="Genomic_DNA"/>
</dbReference>
<evidence type="ECO:0000313" key="2">
    <source>
        <dbReference type="Proteomes" id="UP000092661"/>
    </source>
</evidence>
<dbReference type="RefSeq" id="WP_154669154.1">
    <property type="nucleotide sequence ID" value="NZ_CP016534.2"/>
</dbReference>
<proteinExistence type="predicted"/>
<sequence length="100" mass="11350">MLVLVVFIYVADTEREITAVIKLDNDNTISYESKKHKNLLKVLHMESNEIIESTLDKQEIRSLGDDVENLSNLENMMPAVLMFNGASMGLEKVNQLLNIL</sequence>
<reference evidence="1" key="1">
    <citation type="submission" date="2016-10" db="EMBL/GenBank/DDBJ databases">
        <authorList>
            <person name="See-Too W.S."/>
        </authorList>
    </citation>
    <scope>NUCLEOTIDE SEQUENCE</scope>
    <source>
        <strain evidence="1">DSM 14505</strain>
    </source>
</reference>
<keyword evidence="2" id="KW-1185">Reference proteome</keyword>
<gene>
    <name evidence="1" type="ORF">BBH88_11105</name>
</gene>
<protein>
    <submittedName>
        <fullName evidence="1">Uncharacterized protein</fullName>
    </submittedName>
</protein>
<evidence type="ECO:0000313" key="1">
    <source>
        <dbReference type="EMBL" id="ANU10818.2"/>
    </source>
</evidence>